<reference evidence="1 2" key="1">
    <citation type="submission" date="2017-02" db="EMBL/GenBank/DDBJ databases">
        <authorList>
            <person name="Peterson S.W."/>
        </authorList>
    </citation>
    <scope>NUCLEOTIDE SEQUENCE [LARGE SCALE GENOMIC DNA]</scope>
    <source>
        <strain evidence="1">159469</strain>
    </source>
</reference>
<feature type="non-terminal residue" evidence="1">
    <location>
        <position position="1"/>
    </location>
</feature>
<evidence type="ECO:0000313" key="1">
    <source>
        <dbReference type="EMBL" id="OUK02887.1"/>
    </source>
</evidence>
<dbReference type="Proteomes" id="UP000194606">
    <property type="component" value="Unassembled WGS sequence"/>
</dbReference>
<comment type="caution">
    <text evidence="1">The sequence shown here is derived from an EMBL/GenBank/DDBJ whole genome shotgun (WGS) entry which is preliminary data.</text>
</comment>
<dbReference type="AlphaFoldDB" id="A0A252CAR3"/>
<organism evidence="1 2">
    <name type="scientific">Lactococcus petauri</name>
    <dbReference type="NCBI Taxonomy" id="1940789"/>
    <lineage>
        <taxon>Bacteria</taxon>
        <taxon>Bacillati</taxon>
        <taxon>Bacillota</taxon>
        <taxon>Bacilli</taxon>
        <taxon>Lactobacillales</taxon>
        <taxon>Streptococcaceae</taxon>
        <taxon>Lactococcus</taxon>
    </lineage>
</organism>
<evidence type="ECO:0000313" key="2">
    <source>
        <dbReference type="Proteomes" id="UP000194606"/>
    </source>
</evidence>
<name>A0A252CAR3_9LACT</name>
<dbReference type="RefSeq" id="WP_158092881.1">
    <property type="nucleotide sequence ID" value="NZ_MUIZ01000009.1"/>
</dbReference>
<dbReference type="EMBL" id="MUIZ01000009">
    <property type="protein sequence ID" value="OUK02887.1"/>
    <property type="molecule type" value="Genomic_DNA"/>
</dbReference>
<protein>
    <submittedName>
        <fullName evidence="1">Uncharacterized protein</fullName>
    </submittedName>
</protein>
<sequence>NIFIPLSLTQKTEIKTEKLNIVRVEDKLSDSDELKLLVKNNDGKIFTRKLNINDKNTIVKMSSRDESYTEKVTQITYSTKQKINAALKNVPKNVPKNETKKEVTVYLRGSQIARK</sequence>
<gene>
    <name evidence="1" type="ORF">BZZ03_10670</name>
</gene>
<accession>A0A252CAR3</accession>
<proteinExistence type="predicted"/>